<sequence>MSIPRKRPRQQRSQETYDAILEAAAQLFESLGYTGATTNKIADRAGVSIGSLYQYFPNKDALLYALGERHVRALAASMTSAMADLRAAAPRPEETIRTLYSTLAQLHDTDPHLHRLLYDQAPRPAEAATQLRALQTEMATEVEHHLRRLDLGAPDPTLTALLLVQAAEAQIHGAILDPPPGRTPTECVEAAIALCLAALGIRPTT</sequence>
<evidence type="ECO:0000259" key="5">
    <source>
        <dbReference type="PROSITE" id="PS50977"/>
    </source>
</evidence>
<reference evidence="6 7" key="1">
    <citation type="submission" date="2023-10" db="EMBL/GenBank/DDBJ databases">
        <title>Characterization of rhizosphere-enriched actinobacteria from wheat plants lab-grown on chernevaya soil.</title>
        <authorList>
            <person name="Tikhonova E.N."/>
            <person name="Konopkin A."/>
            <person name="Kravchenko I.K."/>
        </authorList>
    </citation>
    <scope>NUCLEOTIDE SEQUENCE [LARGE SCALE GENOMIC DNA]</scope>
    <source>
        <strain evidence="6 7">RR29</strain>
    </source>
</reference>
<dbReference type="RefSeq" id="WP_317770802.1">
    <property type="nucleotide sequence ID" value="NZ_JAWMAJ010000022.1"/>
</dbReference>
<dbReference type="InterPro" id="IPR041669">
    <property type="entry name" value="TetR_C_15"/>
</dbReference>
<protein>
    <submittedName>
        <fullName evidence="6">TetR/AcrR family transcriptional regulator</fullName>
    </submittedName>
</protein>
<evidence type="ECO:0000256" key="1">
    <source>
        <dbReference type="ARBA" id="ARBA00023015"/>
    </source>
</evidence>
<dbReference type="PROSITE" id="PS01081">
    <property type="entry name" value="HTH_TETR_1"/>
    <property type="match status" value="1"/>
</dbReference>
<accession>A0ABU4F6C1</accession>
<evidence type="ECO:0000256" key="2">
    <source>
        <dbReference type="ARBA" id="ARBA00023125"/>
    </source>
</evidence>
<dbReference type="InterPro" id="IPR009057">
    <property type="entry name" value="Homeodomain-like_sf"/>
</dbReference>
<dbReference type="PROSITE" id="PS50977">
    <property type="entry name" value="HTH_TETR_2"/>
    <property type="match status" value="1"/>
</dbReference>
<keyword evidence="2 4" id="KW-0238">DNA-binding</keyword>
<keyword evidence="7" id="KW-1185">Reference proteome</keyword>
<comment type="caution">
    <text evidence="6">The sequence shown here is derived from an EMBL/GenBank/DDBJ whole genome shotgun (WGS) entry which is preliminary data.</text>
</comment>
<dbReference type="PANTHER" id="PTHR30055">
    <property type="entry name" value="HTH-TYPE TRANSCRIPTIONAL REGULATOR RUTR"/>
    <property type="match status" value="1"/>
</dbReference>
<evidence type="ECO:0000256" key="4">
    <source>
        <dbReference type="PROSITE-ProRule" id="PRU00335"/>
    </source>
</evidence>
<keyword evidence="3" id="KW-0804">Transcription</keyword>
<dbReference type="PANTHER" id="PTHR30055:SF234">
    <property type="entry name" value="HTH-TYPE TRANSCRIPTIONAL REGULATOR BETI"/>
    <property type="match status" value="1"/>
</dbReference>
<keyword evidence="1" id="KW-0805">Transcription regulation</keyword>
<proteinExistence type="predicted"/>
<dbReference type="InterPro" id="IPR023772">
    <property type="entry name" value="DNA-bd_HTH_TetR-type_CS"/>
</dbReference>
<feature type="DNA-binding region" description="H-T-H motif" evidence="4">
    <location>
        <begin position="37"/>
        <end position="56"/>
    </location>
</feature>
<evidence type="ECO:0000256" key="3">
    <source>
        <dbReference type="ARBA" id="ARBA00023163"/>
    </source>
</evidence>
<evidence type="ECO:0000313" key="6">
    <source>
        <dbReference type="EMBL" id="MDV7216136.1"/>
    </source>
</evidence>
<dbReference type="Pfam" id="PF00440">
    <property type="entry name" value="TetR_N"/>
    <property type="match status" value="1"/>
</dbReference>
<gene>
    <name evidence="6" type="ORF">R5A26_09240</name>
</gene>
<dbReference type="EMBL" id="JAWMAJ010000022">
    <property type="protein sequence ID" value="MDV7216136.1"/>
    <property type="molecule type" value="Genomic_DNA"/>
</dbReference>
<dbReference type="Pfam" id="PF17918">
    <property type="entry name" value="TetR_C_15"/>
    <property type="match status" value="1"/>
</dbReference>
<feature type="domain" description="HTH tetR-type" evidence="5">
    <location>
        <begin position="14"/>
        <end position="74"/>
    </location>
</feature>
<dbReference type="Gene3D" id="1.10.357.10">
    <property type="entry name" value="Tetracycline Repressor, domain 2"/>
    <property type="match status" value="1"/>
</dbReference>
<dbReference type="PRINTS" id="PR00455">
    <property type="entry name" value="HTHTETR"/>
</dbReference>
<dbReference type="Proteomes" id="UP001187346">
    <property type="component" value="Unassembled WGS sequence"/>
</dbReference>
<evidence type="ECO:0000313" key="7">
    <source>
        <dbReference type="Proteomes" id="UP001187346"/>
    </source>
</evidence>
<name>A0ABU4F6C1_9ACTN</name>
<dbReference type="InterPro" id="IPR001647">
    <property type="entry name" value="HTH_TetR"/>
</dbReference>
<organism evidence="6 7">
    <name type="scientific">Streptomyces prunicolor</name>
    <dbReference type="NCBI Taxonomy" id="67348"/>
    <lineage>
        <taxon>Bacteria</taxon>
        <taxon>Bacillati</taxon>
        <taxon>Actinomycetota</taxon>
        <taxon>Actinomycetes</taxon>
        <taxon>Kitasatosporales</taxon>
        <taxon>Streptomycetaceae</taxon>
        <taxon>Streptomyces</taxon>
    </lineage>
</organism>
<dbReference type="InterPro" id="IPR050109">
    <property type="entry name" value="HTH-type_TetR-like_transc_reg"/>
</dbReference>
<dbReference type="SUPFAM" id="SSF46689">
    <property type="entry name" value="Homeodomain-like"/>
    <property type="match status" value="1"/>
</dbReference>